<dbReference type="InterPro" id="IPR029052">
    <property type="entry name" value="Metallo-depent_PP-like"/>
</dbReference>
<keyword evidence="3" id="KW-1185">Reference proteome</keyword>
<dbReference type="InterPro" id="IPR004843">
    <property type="entry name" value="Calcineurin-like_PHP"/>
</dbReference>
<evidence type="ECO:0000259" key="1">
    <source>
        <dbReference type="Pfam" id="PF00149"/>
    </source>
</evidence>
<dbReference type="RefSeq" id="WP_237868043.1">
    <property type="nucleotide sequence ID" value="NZ_JAKLTR010000001.1"/>
</dbReference>
<reference evidence="2" key="1">
    <citation type="submission" date="2022-01" db="EMBL/GenBank/DDBJ databases">
        <authorList>
            <person name="Jo J.-H."/>
            <person name="Im W.-T."/>
        </authorList>
    </citation>
    <scope>NUCLEOTIDE SEQUENCE</scope>
    <source>
        <strain evidence="2">NA20</strain>
    </source>
</reference>
<protein>
    <submittedName>
        <fullName evidence="2">Metallophosphoesterase</fullName>
    </submittedName>
</protein>
<feature type="domain" description="Calcineurin-like phosphoesterase" evidence="1">
    <location>
        <begin position="6"/>
        <end position="189"/>
    </location>
</feature>
<gene>
    <name evidence="2" type="ORF">LZZ85_00925</name>
</gene>
<organism evidence="2 3">
    <name type="scientific">Terrimonas ginsenosidimutans</name>
    <dbReference type="NCBI Taxonomy" id="2908004"/>
    <lineage>
        <taxon>Bacteria</taxon>
        <taxon>Pseudomonadati</taxon>
        <taxon>Bacteroidota</taxon>
        <taxon>Chitinophagia</taxon>
        <taxon>Chitinophagales</taxon>
        <taxon>Chitinophagaceae</taxon>
        <taxon>Terrimonas</taxon>
    </lineage>
</organism>
<dbReference type="Gene3D" id="3.60.21.10">
    <property type="match status" value="1"/>
</dbReference>
<evidence type="ECO:0000313" key="2">
    <source>
        <dbReference type="EMBL" id="MCG2612814.1"/>
    </source>
</evidence>
<accession>A0ABS9KKI7</accession>
<evidence type="ECO:0000313" key="3">
    <source>
        <dbReference type="Proteomes" id="UP001165367"/>
    </source>
</evidence>
<dbReference type="Proteomes" id="UP001165367">
    <property type="component" value="Unassembled WGS sequence"/>
</dbReference>
<dbReference type="PANTHER" id="PTHR37844:SF1">
    <property type="entry name" value="CALCINEURIN-LIKE PHOSPHOESTERASE DOMAIN-CONTAINING PROTEIN"/>
    <property type="match status" value="1"/>
</dbReference>
<dbReference type="Pfam" id="PF00149">
    <property type="entry name" value="Metallophos"/>
    <property type="match status" value="1"/>
</dbReference>
<dbReference type="EMBL" id="JAKLTR010000001">
    <property type="protein sequence ID" value="MCG2612814.1"/>
    <property type="molecule type" value="Genomic_DNA"/>
</dbReference>
<comment type="caution">
    <text evidence="2">The sequence shown here is derived from an EMBL/GenBank/DDBJ whole genome shotgun (WGS) entry which is preliminary data.</text>
</comment>
<sequence>MLLQYCSDLHLEFRENKQWLARNPLQPVAPVLILAGDIIPFYELSKHGEFFDQLSDSFEIVYWVPGNHEYYHSDIAERSGSFCEKIRENVLLVNNQAILHDGVKLVFSTLWSKISEAREWQIERSLNDFQVIRNGDRFFSVEDVNRLHAESMDFLSRELGKDDGMKTVVVTHHAPTFLHYPPKYKDSELNEGFATELYDFIEGSGVKA</sequence>
<name>A0ABS9KKI7_9BACT</name>
<proteinExistence type="predicted"/>
<dbReference type="SUPFAM" id="SSF56300">
    <property type="entry name" value="Metallo-dependent phosphatases"/>
    <property type="match status" value="1"/>
</dbReference>
<dbReference type="PANTHER" id="PTHR37844">
    <property type="entry name" value="SER/THR PROTEIN PHOSPHATASE SUPERFAMILY (AFU_ORTHOLOGUE AFUA_1G14840)"/>
    <property type="match status" value="1"/>
</dbReference>